<accession>A0A914RCT3</accession>
<dbReference type="WBParaSite" id="PEQ_0000254001-mRNA-1">
    <property type="protein sequence ID" value="PEQ_0000254001-mRNA-1"/>
    <property type="gene ID" value="PEQ_0000254001"/>
</dbReference>
<feature type="signal peptide" evidence="1">
    <location>
        <begin position="1"/>
        <end position="17"/>
    </location>
</feature>
<dbReference type="Proteomes" id="UP000887564">
    <property type="component" value="Unplaced"/>
</dbReference>
<evidence type="ECO:0000313" key="2">
    <source>
        <dbReference type="Proteomes" id="UP000887564"/>
    </source>
</evidence>
<reference evidence="3" key="1">
    <citation type="submission" date="2022-11" db="UniProtKB">
        <authorList>
            <consortium name="WormBaseParasite"/>
        </authorList>
    </citation>
    <scope>IDENTIFICATION</scope>
</reference>
<dbReference type="AlphaFoldDB" id="A0A914RCT3"/>
<keyword evidence="2" id="KW-1185">Reference proteome</keyword>
<feature type="chain" id="PRO_5037402239" evidence="1">
    <location>
        <begin position="18"/>
        <end position="70"/>
    </location>
</feature>
<keyword evidence="1" id="KW-0732">Signal</keyword>
<name>A0A914RCT3_PAREQ</name>
<organism evidence="2 3">
    <name type="scientific">Parascaris equorum</name>
    <name type="common">Equine roundworm</name>
    <dbReference type="NCBI Taxonomy" id="6256"/>
    <lineage>
        <taxon>Eukaryota</taxon>
        <taxon>Metazoa</taxon>
        <taxon>Ecdysozoa</taxon>
        <taxon>Nematoda</taxon>
        <taxon>Chromadorea</taxon>
        <taxon>Rhabditida</taxon>
        <taxon>Spirurina</taxon>
        <taxon>Ascaridomorpha</taxon>
        <taxon>Ascaridoidea</taxon>
        <taxon>Ascarididae</taxon>
        <taxon>Parascaris</taxon>
    </lineage>
</organism>
<protein>
    <submittedName>
        <fullName evidence="3">Uncharacterized protein</fullName>
    </submittedName>
</protein>
<evidence type="ECO:0000313" key="3">
    <source>
        <dbReference type="WBParaSite" id="PEQ_0000254001-mRNA-1"/>
    </source>
</evidence>
<evidence type="ECO:0000256" key="1">
    <source>
        <dbReference type="SAM" id="SignalP"/>
    </source>
</evidence>
<sequence>MWSTLSIALLFAVITLCQEYYSEEEETHIEEIDVSNDYIHFTWIVDKSLNKSLTSLRIVAATMKGNAEVK</sequence>
<proteinExistence type="predicted"/>